<dbReference type="RefSeq" id="WP_354016046.1">
    <property type="nucleotide sequence ID" value="NZ_JBEPMU010000008.1"/>
</dbReference>
<accession>A0ABV2K0U8</accession>
<reference evidence="1 2" key="1">
    <citation type="submission" date="2024-06" db="EMBL/GenBank/DDBJ databases">
        <title>Sorghum-associated microbial communities from plants grown in Nebraska, USA.</title>
        <authorList>
            <person name="Schachtman D."/>
        </authorList>
    </citation>
    <scope>NUCLEOTIDE SEQUENCE [LARGE SCALE GENOMIC DNA]</scope>
    <source>
        <strain evidence="1 2">1073</strain>
    </source>
</reference>
<gene>
    <name evidence="1" type="ORF">ABIC75_004453</name>
</gene>
<name>A0ABV2K0U8_9GAMM</name>
<proteinExistence type="predicted"/>
<dbReference type="EMBL" id="JBEPMU010000008">
    <property type="protein sequence ID" value="MET3654705.1"/>
    <property type="molecule type" value="Genomic_DNA"/>
</dbReference>
<evidence type="ECO:0000313" key="1">
    <source>
        <dbReference type="EMBL" id="MET3654705.1"/>
    </source>
</evidence>
<evidence type="ECO:0008006" key="3">
    <source>
        <dbReference type="Google" id="ProtNLM"/>
    </source>
</evidence>
<evidence type="ECO:0000313" key="2">
    <source>
        <dbReference type="Proteomes" id="UP001549184"/>
    </source>
</evidence>
<comment type="caution">
    <text evidence="1">The sequence shown here is derived from an EMBL/GenBank/DDBJ whole genome shotgun (WGS) entry which is preliminary data.</text>
</comment>
<protein>
    <recommendedName>
        <fullName evidence="3">DGQHR domain-containing protein</fullName>
    </recommendedName>
</protein>
<dbReference type="Proteomes" id="UP001549184">
    <property type="component" value="Unassembled WGS sequence"/>
</dbReference>
<keyword evidence="2" id="KW-1185">Reference proteome</keyword>
<sequence length="283" mass="32407">MQNHDVNPLLDLPTRHARGIEWVRVTPAIAHHWLAFNTTNRHVTQHKVQQFQLDMERGTWLNDGAPIRFAPNKLLDGQHRLMAMLQAGTTLPMVVIYGLDEQMQVNMDTGRGRSPVDVFTIEGLDRWQATVLGTAIHALISASRDVPISSTVRYVNREVRDFYLEHIAAIQRTLRVLHDLPRKPTPLPWARAAVGHYLFAKKDHELADGFFRGVYEGYQLGPTQPVLHLRNRLLNDAITKTRRSVFDDYFCLIRAWNATRRGTPWRSGHAMYPGTDTNLPEIV</sequence>
<organism evidence="1 2">
    <name type="scientific">Dyella japonica</name>
    <dbReference type="NCBI Taxonomy" id="231455"/>
    <lineage>
        <taxon>Bacteria</taxon>
        <taxon>Pseudomonadati</taxon>
        <taxon>Pseudomonadota</taxon>
        <taxon>Gammaproteobacteria</taxon>
        <taxon>Lysobacterales</taxon>
        <taxon>Rhodanobacteraceae</taxon>
        <taxon>Dyella</taxon>
    </lineage>
</organism>